<feature type="region of interest" description="Disordered" evidence="1">
    <location>
        <begin position="250"/>
        <end position="269"/>
    </location>
</feature>
<evidence type="ECO:0000256" key="2">
    <source>
        <dbReference type="SAM" id="SignalP"/>
    </source>
</evidence>
<feature type="chain" id="PRO_5002820221" evidence="2">
    <location>
        <begin position="20"/>
        <end position="328"/>
    </location>
</feature>
<dbReference type="AlphaFoldDB" id="B4QF54"/>
<dbReference type="HOGENOM" id="CLU_848028_0_0_1"/>
<name>B4QF54_DROSI</name>
<evidence type="ECO:0000256" key="1">
    <source>
        <dbReference type="SAM" id="MobiDB-lite"/>
    </source>
</evidence>
<dbReference type="Proteomes" id="UP000000304">
    <property type="component" value="Chromosome 2R"/>
</dbReference>
<evidence type="ECO:0000313" key="3">
    <source>
        <dbReference type="EMBL" id="EDX07965.1"/>
    </source>
</evidence>
<protein>
    <submittedName>
        <fullName evidence="3">GD25251</fullName>
    </submittedName>
</protein>
<sequence>MIATLIGLALLLQANTIAGQDYQVFGSPGVQVIYPSSSQVQVLGGRHFFRNGLRRNLTINANATSQNFQLISNLSNGNSGNTPLRNFLRSLFNRQPNIQYVNLNSRAFNDVSQEPQYWNPYRSFASPVVLTRTRVKTVRQGVPRRILVRNLMSTKSQTTNEESFRIPIFENEWQISGSGLNSRPKSISSNHKNKTLSEYNVYLNEYYSSQWQQFYLAQAAYNQYYGLYTVYSPYESYGPYVIYDPYKTPGHHGHRGHRHRPKPTKLPTQSYPFLQPLLRRLRQFLPIKVRFVPRKKSKPSRRRRKPQLRHLQPYPLQLQKPIKYAAKN</sequence>
<reference evidence="3 4" key="1">
    <citation type="journal article" date="2007" name="Nature">
        <title>Evolution of genes and genomes on the Drosophila phylogeny.</title>
        <authorList>
            <consortium name="Drosophila 12 Genomes Consortium"/>
            <person name="Clark A.G."/>
            <person name="Eisen M.B."/>
            <person name="Smith D.R."/>
            <person name="Bergman C.M."/>
            <person name="Oliver B."/>
            <person name="Markow T.A."/>
            <person name="Kaufman T.C."/>
            <person name="Kellis M."/>
            <person name="Gelbart W."/>
            <person name="Iyer V.N."/>
            <person name="Pollard D.A."/>
            <person name="Sackton T.B."/>
            <person name="Larracuente A.M."/>
            <person name="Singh N.D."/>
            <person name="Abad J.P."/>
            <person name="Abt D.N."/>
            <person name="Adryan B."/>
            <person name="Aguade M."/>
            <person name="Akashi H."/>
            <person name="Anderson W.W."/>
            <person name="Aquadro C.F."/>
            <person name="Ardell D.H."/>
            <person name="Arguello R."/>
            <person name="Artieri C.G."/>
            <person name="Barbash D.A."/>
            <person name="Barker D."/>
            <person name="Barsanti P."/>
            <person name="Batterham P."/>
            <person name="Batzoglou S."/>
            <person name="Begun D."/>
            <person name="Bhutkar A."/>
            <person name="Blanco E."/>
            <person name="Bosak S.A."/>
            <person name="Bradley R.K."/>
            <person name="Brand A.D."/>
            <person name="Brent M.R."/>
            <person name="Brooks A.N."/>
            <person name="Brown R.H."/>
            <person name="Butlin R.K."/>
            <person name="Caggese C."/>
            <person name="Calvi B.R."/>
            <person name="Bernardo de Carvalho A."/>
            <person name="Caspi A."/>
            <person name="Castrezana S."/>
            <person name="Celniker S.E."/>
            <person name="Chang J.L."/>
            <person name="Chapple C."/>
            <person name="Chatterji S."/>
            <person name="Chinwalla A."/>
            <person name="Civetta A."/>
            <person name="Clifton S.W."/>
            <person name="Comeron J.M."/>
            <person name="Costello J.C."/>
            <person name="Coyne J.A."/>
            <person name="Daub J."/>
            <person name="David R.G."/>
            <person name="Delcher A.L."/>
            <person name="Delehaunty K."/>
            <person name="Do C.B."/>
            <person name="Ebling H."/>
            <person name="Edwards K."/>
            <person name="Eickbush T."/>
            <person name="Evans J.D."/>
            <person name="Filipski A."/>
            <person name="Findeiss S."/>
            <person name="Freyhult E."/>
            <person name="Fulton L."/>
            <person name="Fulton R."/>
            <person name="Garcia A.C."/>
            <person name="Gardiner A."/>
            <person name="Garfield D.A."/>
            <person name="Garvin B.E."/>
            <person name="Gibson G."/>
            <person name="Gilbert D."/>
            <person name="Gnerre S."/>
            <person name="Godfrey J."/>
            <person name="Good R."/>
            <person name="Gotea V."/>
            <person name="Gravely B."/>
            <person name="Greenberg A.J."/>
            <person name="Griffiths-Jones S."/>
            <person name="Gross S."/>
            <person name="Guigo R."/>
            <person name="Gustafson E.A."/>
            <person name="Haerty W."/>
            <person name="Hahn M.W."/>
            <person name="Halligan D.L."/>
            <person name="Halpern A.L."/>
            <person name="Halter G.M."/>
            <person name="Han M.V."/>
            <person name="Heger A."/>
            <person name="Hillier L."/>
            <person name="Hinrichs A.S."/>
            <person name="Holmes I."/>
            <person name="Hoskins R.A."/>
            <person name="Hubisz M.J."/>
            <person name="Hultmark D."/>
            <person name="Huntley M.A."/>
            <person name="Jaffe D.B."/>
            <person name="Jagadeeshan S."/>
            <person name="Jeck W.R."/>
            <person name="Johnson J."/>
            <person name="Jones C.D."/>
            <person name="Jordan W.C."/>
            <person name="Karpen G.H."/>
            <person name="Kataoka E."/>
            <person name="Keightley P.D."/>
            <person name="Kheradpour P."/>
            <person name="Kirkness E.F."/>
            <person name="Koerich L.B."/>
            <person name="Kristiansen K."/>
            <person name="Kudrna D."/>
            <person name="Kulathinal R.J."/>
            <person name="Kumar S."/>
            <person name="Kwok R."/>
            <person name="Lander E."/>
            <person name="Langley C.H."/>
            <person name="Lapoint R."/>
            <person name="Lazzaro B.P."/>
            <person name="Lee S.J."/>
            <person name="Levesque L."/>
            <person name="Li R."/>
            <person name="Lin C.F."/>
            <person name="Lin M.F."/>
            <person name="Lindblad-Toh K."/>
            <person name="Llopart A."/>
            <person name="Long M."/>
            <person name="Low L."/>
            <person name="Lozovsky E."/>
            <person name="Lu J."/>
            <person name="Luo M."/>
            <person name="Machado C.A."/>
            <person name="Makalowski W."/>
            <person name="Marzo M."/>
            <person name="Matsuda M."/>
            <person name="Matzkin L."/>
            <person name="McAllister B."/>
            <person name="McBride C.S."/>
            <person name="McKernan B."/>
            <person name="McKernan K."/>
            <person name="Mendez-Lago M."/>
            <person name="Minx P."/>
            <person name="Mollenhauer M.U."/>
            <person name="Montooth K."/>
            <person name="Mount S.M."/>
            <person name="Mu X."/>
            <person name="Myers E."/>
            <person name="Negre B."/>
            <person name="Newfeld S."/>
            <person name="Nielsen R."/>
            <person name="Noor M.A."/>
            <person name="O'Grady P."/>
            <person name="Pachter L."/>
            <person name="Papaceit M."/>
            <person name="Parisi M.J."/>
            <person name="Parisi M."/>
            <person name="Parts L."/>
            <person name="Pedersen J.S."/>
            <person name="Pesole G."/>
            <person name="Phillippy A.M."/>
            <person name="Ponting C.P."/>
            <person name="Pop M."/>
            <person name="Porcelli D."/>
            <person name="Powell J.R."/>
            <person name="Prohaska S."/>
            <person name="Pruitt K."/>
            <person name="Puig M."/>
            <person name="Quesneville H."/>
            <person name="Ram K.R."/>
            <person name="Rand D."/>
            <person name="Rasmussen M.D."/>
            <person name="Reed L.K."/>
            <person name="Reenan R."/>
            <person name="Reily A."/>
            <person name="Remington K.A."/>
            <person name="Rieger T.T."/>
            <person name="Ritchie M.G."/>
            <person name="Robin C."/>
            <person name="Rogers Y.H."/>
            <person name="Rohde C."/>
            <person name="Rozas J."/>
            <person name="Rubenfield M.J."/>
            <person name="Ruiz A."/>
            <person name="Russo S."/>
            <person name="Salzberg S.L."/>
            <person name="Sanchez-Gracia A."/>
            <person name="Saranga D.J."/>
            <person name="Sato H."/>
            <person name="Schaeffer S.W."/>
            <person name="Schatz M.C."/>
            <person name="Schlenke T."/>
            <person name="Schwartz R."/>
            <person name="Segarra C."/>
            <person name="Singh R.S."/>
            <person name="Sirot L."/>
            <person name="Sirota M."/>
            <person name="Sisneros N.B."/>
            <person name="Smith C.D."/>
            <person name="Smith T.F."/>
            <person name="Spieth J."/>
            <person name="Stage D.E."/>
            <person name="Stark A."/>
            <person name="Stephan W."/>
            <person name="Strausberg R.L."/>
            <person name="Strempel S."/>
            <person name="Sturgill D."/>
            <person name="Sutton G."/>
            <person name="Sutton G.G."/>
            <person name="Tao W."/>
            <person name="Teichmann S."/>
            <person name="Tobari Y.N."/>
            <person name="Tomimura Y."/>
            <person name="Tsolas J.M."/>
            <person name="Valente V.L."/>
            <person name="Venter E."/>
            <person name="Venter J.C."/>
            <person name="Vicario S."/>
            <person name="Vieira F.G."/>
            <person name="Vilella A.J."/>
            <person name="Villasante A."/>
            <person name="Walenz B."/>
            <person name="Wang J."/>
            <person name="Wasserman M."/>
            <person name="Watts T."/>
            <person name="Wilson D."/>
            <person name="Wilson R.K."/>
            <person name="Wing R.A."/>
            <person name="Wolfner M.F."/>
            <person name="Wong A."/>
            <person name="Wong G.K."/>
            <person name="Wu C.I."/>
            <person name="Wu G."/>
            <person name="Yamamoto D."/>
            <person name="Yang H.P."/>
            <person name="Yang S.P."/>
            <person name="Yorke J.A."/>
            <person name="Yoshida K."/>
            <person name="Zdobnov E."/>
            <person name="Zhang P."/>
            <person name="Zhang Y."/>
            <person name="Zimin A.V."/>
            <person name="Baldwin J."/>
            <person name="Abdouelleil A."/>
            <person name="Abdulkadir J."/>
            <person name="Abebe A."/>
            <person name="Abera B."/>
            <person name="Abreu J."/>
            <person name="Acer S.C."/>
            <person name="Aftuck L."/>
            <person name="Alexander A."/>
            <person name="An P."/>
            <person name="Anderson E."/>
            <person name="Anderson S."/>
            <person name="Arachi H."/>
            <person name="Azer M."/>
            <person name="Bachantsang P."/>
            <person name="Barry A."/>
            <person name="Bayul T."/>
            <person name="Berlin A."/>
            <person name="Bessette D."/>
            <person name="Bloom T."/>
            <person name="Blye J."/>
            <person name="Boguslavskiy L."/>
            <person name="Bonnet C."/>
            <person name="Boukhgalter B."/>
            <person name="Bourzgui I."/>
            <person name="Brown A."/>
            <person name="Cahill P."/>
            <person name="Channer S."/>
            <person name="Cheshatsang Y."/>
            <person name="Chuda L."/>
            <person name="Citroen M."/>
            <person name="Collymore A."/>
            <person name="Cooke P."/>
            <person name="Costello M."/>
            <person name="D'Aco K."/>
            <person name="Daza R."/>
            <person name="De Haan G."/>
            <person name="DeGray S."/>
            <person name="DeMaso C."/>
            <person name="Dhargay N."/>
            <person name="Dooley K."/>
            <person name="Dooley E."/>
            <person name="Doricent M."/>
            <person name="Dorje P."/>
            <person name="Dorjee K."/>
            <person name="Dupes A."/>
            <person name="Elong R."/>
            <person name="Falk J."/>
            <person name="Farina A."/>
            <person name="Faro S."/>
            <person name="Ferguson D."/>
            <person name="Fisher S."/>
            <person name="Foley C.D."/>
            <person name="Franke A."/>
            <person name="Friedrich D."/>
            <person name="Gadbois L."/>
            <person name="Gearin G."/>
            <person name="Gearin C.R."/>
            <person name="Giannoukos G."/>
            <person name="Goode T."/>
            <person name="Graham J."/>
            <person name="Grandbois E."/>
            <person name="Grewal S."/>
            <person name="Gyaltsen K."/>
            <person name="Hafez N."/>
            <person name="Hagos B."/>
            <person name="Hall J."/>
            <person name="Henson C."/>
            <person name="Hollinger A."/>
            <person name="Honan T."/>
            <person name="Huard M.D."/>
            <person name="Hughes L."/>
            <person name="Hurhula B."/>
            <person name="Husby M.E."/>
            <person name="Kamat A."/>
            <person name="Kanga B."/>
            <person name="Kashin S."/>
            <person name="Khazanovich D."/>
            <person name="Kisner P."/>
            <person name="Lance K."/>
            <person name="Lara M."/>
            <person name="Lee W."/>
            <person name="Lennon N."/>
            <person name="Letendre F."/>
            <person name="LeVine R."/>
            <person name="Lipovsky A."/>
            <person name="Liu X."/>
            <person name="Liu J."/>
            <person name="Liu S."/>
            <person name="Lokyitsang T."/>
            <person name="Lokyitsang Y."/>
            <person name="Lubonja R."/>
            <person name="Lui A."/>
            <person name="MacDonald P."/>
            <person name="Magnisalis V."/>
            <person name="Maru K."/>
            <person name="Matthews C."/>
            <person name="McCusker W."/>
            <person name="McDonough S."/>
            <person name="Mehta T."/>
            <person name="Meldrim J."/>
            <person name="Meneus L."/>
            <person name="Mihai O."/>
            <person name="Mihalev A."/>
            <person name="Mihova T."/>
            <person name="Mittelman R."/>
            <person name="Mlenga V."/>
            <person name="Montmayeur A."/>
            <person name="Mulrain L."/>
            <person name="Navidi A."/>
            <person name="Naylor J."/>
            <person name="Negash T."/>
            <person name="Nguyen T."/>
            <person name="Nguyen N."/>
            <person name="Nicol R."/>
            <person name="Norbu C."/>
            <person name="Norbu N."/>
            <person name="Novod N."/>
            <person name="O'Neill B."/>
            <person name="Osman S."/>
            <person name="Markiewicz E."/>
            <person name="Oyono O.L."/>
            <person name="Patti C."/>
            <person name="Phunkhang P."/>
            <person name="Pierre F."/>
            <person name="Priest M."/>
            <person name="Raghuraman S."/>
            <person name="Rege F."/>
            <person name="Reyes R."/>
            <person name="Rise C."/>
            <person name="Rogov P."/>
            <person name="Ross K."/>
            <person name="Ryan E."/>
            <person name="Settipalli S."/>
            <person name="Shea T."/>
            <person name="Sherpa N."/>
            <person name="Shi L."/>
            <person name="Shih D."/>
            <person name="Sparrow T."/>
            <person name="Spaulding J."/>
            <person name="Stalker J."/>
            <person name="Stange-Thomann N."/>
            <person name="Stavropoulos S."/>
            <person name="Stone C."/>
            <person name="Strader C."/>
            <person name="Tesfaye S."/>
            <person name="Thomson T."/>
            <person name="Thoulutsang Y."/>
            <person name="Thoulutsang D."/>
            <person name="Topham K."/>
            <person name="Topping I."/>
            <person name="Tsamla T."/>
            <person name="Vassiliev H."/>
            <person name="Vo A."/>
            <person name="Wangchuk T."/>
            <person name="Wangdi T."/>
            <person name="Weiand M."/>
            <person name="Wilkinson J."/>
            <person name="Wilson A."/>
            <person name="Yadav S."/>
            <person name="Young G."/>
            <person name="Yu Q."/>
            <person name="Zembek L."/>
            <person name="Zhong D."/>
            <person name="Zimmer A."/>
            <person name="Zwirko Z."/>
            <person name="Jaffe D.B."/>
            <person name="Alvarez P."/>
            <person name="Brockman W."/>
            <person name="Butler J."/>
            <person name="Chin C."/>
            <person name="Gnerre S."/>
            <person name="Grabherr M."/>
            <person name="Kleber M."/>
            <person name="Mauceli E."/>
            <person name="MacCallum I."/>
        </authorList>
    </citation>
    <scope>NUCLEOTIDE SEQUENCE [LARGE SCALE GENOMIC DNA]</scope>
    <source>
        <strain evidence="4">white501</strain>
    </source>
</reference>
<accession>B4QF54</accession>
<proteinExistence type="predicted"/>
<organism evidence="3 4">
    <name type="scientific">Drosophila simulans</name>
    <name type="common">Fruit fly</name>
    <dbReference type="NCBI Taxonomy" id="7240"/>
    <lineage>
        <taxon>Eukaryota</taxon>
        <taxon>Metazoa</taxon>
        <taxon>Ecdysozoa</taxon>
        <taxon>Arthropoda</taxon>
        <taxon>Hexapoda</taxon>
        <taxon>Insecta</taxon>
        <taxon>Pterygota</taxon>
        <taxon>Neoptera</taxon>
        <taxon>Endopterygota</taxon>
        <taxon>Diptera</taxon>
        <taxon>Brachycera</taxon>
        <taxon>Muscomorpha</taxon>
        <taxon>Ephydroidea</taxon>
        <taxon>Drosophilidae</taxon>
        <taxon>Drosophila</taxon>
        <taxon>Sophophora</taxon>
    </lineage>
</organism>
<dbReference type="OrthoDB" id="7849870at2759"/>
<dbReference type="PhylomeDB" id="B4QF54"/>
<feature type="compositionally biased region" description="Basic residues" evidence="1">
    <location>
        <begin position="250"/>
        <end position="263"/>
    </location>
</feature>
<keyword evidence="2" id="KW-0732">Signal</keyword>
<keyword evidence="4" id="KW-1185">Reference proteome</keyword>
<evidence type="ECO:0000313" key="4">
    <source>
        <dbReference type="Proteomes" id="UP000000304"/>
    </source>
</evidence>
<gene>
    <name evidence="3" type="primary">Dsim\GD25251</name>
    <name evidence="3" type="ORF">Dsim_GD25251</name>
</gene>
<feature type="signal peptide" evidence="2">
    <location>
        <begin position="1"/>
        <end position="19"/>
    </location>
</feature>
<dbReference type="EMBL" id="CM000362">
    <property type="protein sequence ID" value="EDX07965.1"/>
    <property type="molecule type" value="Genomic_DNA"/>
</dbReference>